<dbReference type="AlphaFoldDB" id="A0A1L0CLF3"/>
<name>A0A1L0CLF3_9ASCO</name>
<evidence type="ECO:0000313" key="3">
    <source>
        <dbReference type="EMBL" id="SGZ39693.1"/>
    </source>
</evidence>
<organism evidence="3 4">
    <name type="scientific">Hanseniaspora guilliermondii</name>
    <dbReference type="NCBI Taxonomy" id="56406"/>
    <lineage>
        <taxon>Eukaryota</taxon>
        <taxon>Fungi</taxon>
        <taxon>Dikarya</taxon>
        <taxon>Ascomycota</taxon>
        <taxon>Saccharomycotina</taxon>
        <taxon>Saccharomycetes</taxon>
        <taxon>Saccharomycodales</taxon>
        <taxon>Saccharomycodaceae</taxon>
        <taxon>Hanseniaspora</taxon>
    </lineage>
</organism>
<gene>
    <name evidence="3" type="ORF">HGUI_01893</name>
</gene>
<dbReference type="Pfam" id="PF22542">
    <property type="entry name" value="Utp8_C"/>
    <property type="match status" value="1"/>
</dbReference>
<feature type="domain" description="Utp8 beta-propeller" evidence="1">
    <location>
        <begin position="3"/>
        <end position="404"/>
    </location>
</feature>
<keyword evidence="4" id="KW-1185">Reference proteome</keyword>
<dbReference type="EMBL" id="FQNF01000028">
    <property type="protein sequence ID" value="SGZ39693.1"/>
    <property type="molecule type" value="Genomic_DNA"/>
</dbReference>
<feature type="domain" description="Utp8 C-terminal" evidence="2">
    <location>
        <begin position="427"/>
        <end position="685"/>
    </location>
</feature>
<dbReference type="Pfam" id="PF10395">
    <property type="entry name" value="Utp8_b_propeller"/>
    <property type="match status" value="1"/>
</dbReference>
<evidence type="ECO:0000259" key="1">
    <source>
        <dbReference type="Pfam" id="PF10395"/>
    </source>
</evidence>
<accession>A0A1L0CLF3</accession>
<evidence type="ECO:0008006" key="5">
    <source>
        <dbReference type="Google" id="ProtNLM"/>
    </source>
</evidence>
<reference evidence="4" key="1">
    <citation type="submission" date="2016-11" db="EMBL/GenBank/DDBJ databases">
        <authorList>
            <person name="Guldener U."/>
        </authorList>
    </citation>
    <scope>NUCLEOTIDE SEQUENCE [LARGE SCALE GENOMIC DNA]</scope>
</reference>
<dbReference type="Proteomes" id="UP000183365">
    <property type="component" value="Unassembled WGS sequence"/>
</dbReference>
<dbReference type="OrthoDB" id="4055624at2759"/>
<dbReference type="VEuPathDB" id="FungiDB:HGUI_01893"/>
<proteinExistence type="predicted"/>
<dbReference type="InterPro" id="IPR018843">
    <property type="entry name" value="Utp8_b-prop"/>
</dbReference>
<protein>
    <recommendedName>
        <fullName evidence="5">U3 small nucleolar RNA-associated protein 8</fullName>
    </recommendedName>
</protein>
<evidence type="ECO:0000259" key="2">
    <source>
        <dbReference type="Pfam" id="PF22542"/>
    </source>
</evidence>
<dbReference type="InterPro" id="IPR053881">
    <property type="entry name" value="Utp8_C"/>
</dbReference>
<sequence>MSAGISQPFRIATLPKINQLNNPLYQQVLLPTSHNDSNNKSSDYINIGISGSSINQYIINPSPKLIFNHSISSIVNITNLDTFVYKNIKEEDEDIELWVYSTNMSNNKNNMLNFFIRSKNLMNESNSNIISKSSLSLDNEVVNLRIINKNHVLVVLNNGKVRLYKVYPHRKVESDEEVLFKLINEYDSKYDNMNYTHIYSQDGKIHIFALLKISNMDTEDTGCLKLLEVSQDYKIIENQSVIVDRINLNESKAQQFFNHFNNQYVHLDSINKCLKVYKLNPNDLILKFAEQIDVSRFISSETNLLTTSIQSIAENRIILNTDNEVYLLDLVHKSLLANRIVSNNSIKTFQLLKTWYVENDDLIKDNNTLVLGVSTKPSSKVSYLELMNVNVGEGNLKDSLGKSFLNKKEENGNDNKWGLIYKSINKDERELDLNSIFNELSKIIKNIDSQEFDKEFFKLLKLDSNKGYYDESSDRFVNSQHFITQMNDLLLTNYINKEIVNESFIYLLTHPLYQYTDNLLAKLQFDFRLYKQCILTCPFIPIEDLMSDLFQINNIELLFNLTCRIFNDYNKAEIKQSIKQLNKFNVKNFIEFIINYNNYNIEKFNIKESMPKMIEFLNLIIDSIGYFQLDLITLKKMNKFIVKNIKIIKSNNDILNLLIENKTYGNNGGINYNLTKKKNQKSIKEKNMKFTLDYIEI</sequence>
<evidence type="ECO:0000313" key="4">
    <source>
        <dbReference type="Proteomes" id="UP000183365"/>
    </source>
</evidence>